<protein>
    <recommendedName>
        <fullName evidence="2">phosphatidylinositol 3-kinase</fullName>
        <ecNumber evidence="2">2.7.1.137</ecNumber>
    </recommendedName>
</protein>
<dbReference type="Gene3D" id="3.30.1010.10">
    <property type="entry name" value="Phosphatidylinositol 3-kinase Catalytic Subunit, Chain A, domain 4"/>
    <property type="match status" value="1"/>
</dbReference>
<comment type="similarity">
    <text evidence="1">Belongs to the PI3/PI4-kinase family. Type III PI4K subfamily.</text>
</comment>
<name>A0A1V2L969_CYBFA</name>
<dbReference type="Gene3D" id="1.10.1070.11">
    <property type="entry name" value="Phosphatidylinositol 3-/4-kinase, catalytic domain"/>
    <property type="match status" value="1"/>
</dbReference>
<accession>A0A1V2L969</accession>
<dbReference type="InterPro" id="IPR016024">
    <property type="entry name" value="ARM-type_fold"/>
</dbReference>
<gene>
    <name evidence="9" type="ORF">BON22_1736</name>
</gene>
<dbReference type="InterPro" id="IPR036940">
    <property type="entry name" value="PI3/4_kinase_cat_sf"/>
</dbReference>
<dbReference type="SUPFAM" id="SSF56112">
    <property type="entry name" value="Protein kinase-like (PK-like)"/>
    <property type="match status" value="1"/>
</dbReference>
<dbReference type="Pfam" id="PF00454">
    <property type="entry name" value="PI3_PI4_kinase"/>
    <property type="match status" value="1"/>
</dbReference>
<keyword evidence="4" id="KW-0547">Nucleotide-binding</keyword>
<evidence type="ECO:0000259" key="7">
    <source>
        <dbReference type="PROSITE" id="PS50290"/>
    </source>
</evidence>
<dbReference type="GO" id="GO:0048015">
    <property type="term" value="P:phosphatidylinositol-mediated signaling"/>
    <property type="evidence" value="ECO:0007669"/>
    <property type="project" value="TreeGrafter"/>
</dbReference>
<dbReference type="InterPro" id="IPR000403">
    <property type="entry name" value="PI3/4_kinase_cat_dom"/>
</dbReference>
<dbReference type="PROSITE" id="PS50290">
    <property type="entry name" value="PI3_4_KINASE_3"/>
    <property type="match status" value="1"/>
</dbReference>
<dbReference type="InterPro" id="IPR015433">
    <property type="entry name" value="PI3/4_kinase"/>
</dbReference>
<reference evidence="10" key="1">
    <citation type="journal article" date="2017" name="Genome Announc.">
        <title>Genome sequences of Cyberlindnera fabianii 65, Pichia kudriavzevii 129, and Saccharomyces cerevisiae 131 isolated from fermented masau fruits in Zimbabwe.</title>
        <authorList>
            <person name="van Rijswijck I.M.H."/>
            <person name="Derks M.F.L."/>
            <person name="Abee T."/>
            <person name="de Ridder D."/>
            <person name="Smid E.J."/>
        </authorList>
    </citation>
    <scope>NUCLEOTIDE SEQUENCE [LARGE SCALE GENOMIC DNA]</scope>
    <source>
        <strain evidence="10">65</strain>
    </source>
</reference>
<keyword evidence="5 9" id="KW-0418">Kinase</keyword>
<dbReference type="CDD" id="cd00870">
    <property type="entry name" value="PI3Ka_III"/>
    <property type="match status" value="1"/>
</dbReference>
<evidence type="ECO:0000256" key="2">
    <source>
        <dbReference type="ARBA" id="ARBA00012073"/>
    </source>
</evidence>
<feature type="domain" description="PIK helical" evidence="8">
    <location>
        <begin position="138"/>
        <end position="345"/>
    </location>
</feature>
<evidence type="ECO:0000313" key="9">
    <source>
        <dbReference type="EMBL" id="ONH68393.1"/>
    </source>
</evidence>
<dbReference type="GO" id="GO:0006897">
    <property type="term" value="P:endocytosis"/>
    <property type="evidence" value="ECO:0007669"/>
    <property type="project" value="TreeGrafter"/>
</dbReference>
<dbReference type="FunFam" id="3.30.1010.10:FF:000002">
    <property type="entry name" value="Phosphatidylinositol 3-kinase catalytic subunit type 3"/>
    <property type="match status" value="1"/>
</dbReference>
<organism evidence="9 10">
    <name type="scientific">Cyberlindnera fabianii</name>
    <name type="common">Yeast</name>
    <name type="synonym">Hansenula fabianii</name>
    <dbReference type="NCBI Taxonomy" id="36022"/>
    <lineage>
        <taxon>Eukaryota</taxon>
        <taxon>Fungi</taxon>
        <taxon>Dikarya</taxon>
        <taxon>Ascomycota</taxon>
        <taxon>Saccharomycotina</taxon>
        <taxon>Saccharomycetes</taxon>
        <taxon>Phaffomycetales</taxon>
        <taxon>Phaffomycetaceae</taxon>
        <taxon>Cyberlindnera</taxon>
    </lineage>
</organism>
<dbReference type="PROSITE" id="PS00915">
    <property type="entry name" value="PI3_4_KINASE_1"/>
    <property type="match status" value="1"/>
</dbReference>
<dbReference type="EMBL" id="MPUK01000003">
    <property type="protein sequence ID" value="ONH68393.1"/>
    <property type="molecule type" value="Genomic_DNA"/>
</dbReference>
<dbReference type="PANTHER" id="PTHR10048">
    <property type="entry name" value="PHOSPHATIDYLINOSITOL KINASE"/>
    <property type="match status" value="1"/>
</dbReference>
<dbReference type="PANTHER" id="PTHR10048:SF7">
    <property type="entry name" value="PHOSPHATIDYLINOSITOL 3-KINASE CATALYTIC SUBUNIT TYPE 3"/>
    <property type="match status" value="1"/>
</dbReference>
<dbReference type="GO" id="GO:0000045">
    <property type="term" value="P:autophagosome assembly"/>
    <property type="evidence" value="ECO:0007669"/>
    <property type="project" value="TreeGrafter"/>
</dbReference>
<keyword evidence="10" id="KW-1185">Reference proteome</keyword>
<evidence type="ECO:0000256" key="1">
    <source>
        <dbReference type="ARBA" id="ARBA00006209"/>
    </source>
</evidence>
<dbReference type="AlphaFoldDB" id="A0A1V2L969"/>
<evidence type="ECO:0000256" key="4">
    <source>
        <dbReference type="ARBA" id="ARBA00022741"/>
    </source>
</evidence>
<comment type="caution">
    <text evidence="9">The sequence shown here is derived from an EMBL/GenBank/DDBJ whole genome shotgun (WGS) entry which is preliminary data.</text>
</comment>
<dbReference type="Proteomes" id="UP000189513">
    <property type="component" value="Unassembled WGS sequence"/>
</dbReference>
<dbReference type="GO" id="GO:0000407">
    <property type="term" value="C:phagophore assembly site"/>
    <property type="evidence" value="ECO:0007669"/>
    <property type="project" value="TreeGrafter"/>
</dbReference>
<keyword evidence="3" id="KW-0808">Transferase</keyword>
<dbReference type="Pfam" id="PF00613">
    <property type="entry name" value="PI3Ka"/>
    <property type="match status" value="1"/>
</dbReference>
<dbReference type="GO" id="GO:0034272">
    <property type="term" value="C:phosphatidylinositol 3-kinase complex, class III, type II"/>
    <property type="evidence" value="ECO:0007669"/>
    <property type="project" value="TreeGrafter"/>
</dbReference>
<dbReference type="SMART" id="SM00145">
    <property type="entry name" value="PI3Ka"/>
    <property type="match status" value="1"/>
</dbReference>
<dbReference type="PROSITE" id="PS51545">
    <property type="entry name" value="PIK_HELICAL"/>
    <property type="match status" value="1"/>
</dbReference>
<dbReference type="GO" id="GO:0016303">
    <property type="term" value="F:1-phosphatidylinositol-3-kinase activity"/>
    <property type="evidence" value="ECO:0007669"/>
    <property type="project" value="UniProtKB-EC"/>
</dbReference>
<dbReference type="InterPro" id="IPR042236">
    <property type="entry name" value="PI3K_accessory_sf"/>
</dbReference>
<evidence type="ECO:0000256" key="3">
    <source>
        <dbReference type="ARBA" id="ARBA00022679"/>
    </source>
</evidence>
<dbReference type="InterPro" id="IPR001263">
    <property type="entry name" value="PI3K_accessory_dom"/>
</dbReference>
<evidence type="ECO:0000256" key="5">
    <source>
        <dbReference type="ARBA" id="ARBA00022777"/>
    </source>
</evidence>
<keyword evidence="6" id="KW-0067">ATP-binding</keyword>
<dbReference type="STRING" id="36022.A0A1V2L969"/>
<dbReference type="GO" id="GO:0034271">
    <property type="term" value="C:phosphatidylinositol 3-kinase complex, class III, type I"/>
    <property type="evidence" value="ECO:0007669"/>
    <property type="project" value="TreeGrafter"/>
</dbReference>
<evidence type="ECO:0000259" key="8">
    <source>
        <dbReference type="PROSITE" id="PS51545"/>
    </source>
</evidence>
<proteinExistence type="inferred from homology"/>
<dbReference type="Gene3D" id="1.25.40.70">
    <property type="entry name" value="Phosphatidylinositol 3-kinase, accessory domain (PIK)"/>
    <property type="match status" value="1"/>
</dbReference>
<dbReference type="GO" id="GO:0005777">
    <property type="term" value="C:peroxisome"/>
    <property type="evidence" value="ECO:0007669"/>
    <property type="project" value="TreeGrafter"/>
</dbReference>
<sequence>MYIFNVDDDCTLKLAHSDKPPLTSTRTTQMDDLEKIIKKHETGDIPSIEWLDNLTFRKIEKINQNQVQMHVISSSLSIWYNLISPLYSQTLNTHHLRSQIPTGKFITMKVYDPEQYRYDPIELKYRKLERSHKDGPFDREIKPTAKIRDELNKILNYSSVQELSQYEKNLVWKFRYFLINNKKGLNKFLKSINFNDEAESREALSLLYKWVEIDIEDSLELLGPNFKNITVRTYAVERLKKAHNNELELYLLQLVQALAYEPMTTKNTSEYSIVELDGSNTASASGSSLLTNSLTPLAQFLVERALVNDRLGSFLYWYLITEAKEKPGSIYKTILDYYMKNVTHNSLQREIELVGVLVQLCTKIKAMRDTTPKKIEALRNLLESKLKSFPSTRLPLDPDVEVCGTIPSESFVFKSSLSPLKITFKTTDGGKYPLMFKVGDDLRQDQLVIQIILLMNKLLLNENVDLKLTPYKILATGPAEGAIQFVPNSTLASVLTEYHGIAAFLQHHHPDPHNELGVSDWVMDNFVKSCAGYCVITYILVSCW</sequence>
<dbReference type="EC" id="2.7.1.137" evidence="2"/>
<evidence type="ECO:0000256" key="6">
    <source>
        <dbReference type="ARBA" id="ARBA00022840"/>
    </source>
</evidence>
<dbReference type="GO" id="GO:0005524">
    <property type="term" value="F:ATP binding"/>
    <property type="evidence" value="ECO:0007669"/>
    <property type="project" value="UniProtKB-KW"/>
</dbReference>
<dbReference type="InterPro" id="IPR011009">
    <property type="entry name" value="Kinase-like_dom_sf"/>
</dbReference>
<evidence type="ECO:0000313" key="10">
    <source>
        <dbReference type="Proteomes" id="UP000189513"/>
    </source>
</evidence>
<dbReference type="SUPFAM" id="SSF48371">
    <property type="entry name" value="ARM repeat"/>
    <property type="match status" value="1"/>
</dbReference>
<dbReference type="VEuPathDB" id="FungiDB:BON22_1736"/>
<dbReference type="InterPro" id="IPR018936">
    <property type="entry name" value="PI3/4_kinase_CS"/>
</dbReference>
<dbReference type="GO" id="GO:0005768">
    <property type="term" value="C:endosome"/>
    <property type="evidence" value="ECO:0007669"/>
    <property type="project" value="TreeGrafter"/>
</dbReference>
<feature type="domain" description="PI3K/PI4K catalytic" evidence="7">
    <location>
        <begin position="406"/>
        <end position="544"/>
    </location>
</feature>